<dbReference type="Proteomes" id="UP000046155">
    <property type="component" value="Unassembled WGS sequence"/>
</dbReference>
<evidence type="ECO:0000313" key="3">
    <source>
        <dbReference type="Proteomes" id="UP000046155"/>
    </source>
</evidence>
<reference evidence="3" key="1">
    <citation type="submission" date="2015-01" db="EMBL/GenBank/DDBJ databases">
        <authorList>
            <person name="Manzoor Shahid"/>
            <person name="Zubair Saima"/>
        </authorList>
    </citation>
    <scope>NUCLEOTIDE SEQUENCE [LARGE SCALE GENOMIC DNA]</scope>
    <source>
        <strain evidence="3">Sp3</strain>
    </source>
</reference>
<keyword evidence="1" id="KW-1133">Transmembrane helix</keyword>
<gene>
    <name evidence="2" type="ORF">SSCH_600002</name>
</gene>
<feature type="transmembrane region" description="Helical" evidence="1">
    <location>
        <begin position="6"/>
        <end position="27"/>
    </location>
</feature>
<protein>
    <submittedName>
        <fullName evidence="2">Uncharacterized protein</fullName>
    </submittedName>
</protein>
<accession>A0A0B7MNI1</accession>
<sequence length="67" mass="7625">MMQLSLTTFAWTIVNLLVVAAIIVLIVKGFCAVHKMSKTQDSILERLNEISETNKKIIEQMWSSTKE</sequence>
<evidence type="ECO:0000256" key="1">
    <source>
        <dbReference type="SAM" id="Phobius"/>
    </source>
</evidence>
<keyword evidence="1" id="KW-0472">Membrane</keyword>
<organism evidence="2 3">
    <name type="scientific">Syntrophaceticus schinkii</name>
    <dbReference type="NCBI Taxonomy" id="499207"/>
    <lineage>
        <taxon>Bacteria</taxon>
        <taxon>Bacillati</taxon>
        <taxon>Bacillota</taxon>
        <taxon>Clostridia</taxon>
        <taxon>Thermoanaerobacterales</taxon>
        <taxon>Thermoanaerobacterales Family III. Incertae Sedis</taxon>
        <taxon>Syntrophaceticus</taxon>
    </lineage>
</organism>
<dbReference type="RefSeq" id="WP_156972260.1">
    <property type="nucleotide sequence ID" value="NZ_CDRZ01000259.1"/>
</dbReference>
<keyword evidence="1" id="KW-0812">Transmembrane</keyword>
<dbReference type="EMBL" id="CDRZ01000259">
    <property type="protein sequence ID" value="CEO89783.1"/>
    <property type="molecule type" value="Genomic_DNA"/>
</dbReference>
<keyword evidence="3" id="KW-1185">Reference proteome</keyword>
<evidence type="ECO:0000313" key="2">
    <source>
        <dbReference type="EMBL" id="CEO89783.1"/>
    </source>
</evidence>
<proteinExistence type="predicted"/>
<name>A0A0B7MNI1_9FIRM</name>
<dbReference type="AlphaFoldDB" id="A0A0B7MNI1"/>